<feature type="region of interest" description="Disordered" evidence="16">
    <location>
        <begin position="1119"/>
        <end position="1156"/>
    </location>
</feature>
<keyword evidence="20" id="KW-1185">Reference proteome</keyword>
<evidence type="ECO:0000256" key="5">
    <source>
        <dbReference type="ARBA" id="ARBA00022527"/>
    </source>
</evidence>
<comment type="subcellular location">
    <subcellularLocation>
        <location evidence="2">Cytoplasm</location>
    </subcellularLocation>
</comment>
<evidence type="ECO:0000259" key="17">
    <source>
        <dbReference type="PROSITE" id="PS50011"/>
    </source>
</evidence>
<dbReference type="PANTHER" id="PTHR24346:SF74">
    <property type="entry name" value="PROTEIN KINASE DOMAIN-CONTAINING PROTEIN"/>
    <property type="match status" value="1"/>
</dbReference>
<dbReference type="Pfam" id="PF23312">
    <property type="entry name" value="UBA_SIK3"/>
    <property type="match status" value="1"/>
</dbReference>
<dbReference type="FunFam" id="1.10.510.10:FF:000154">
    <property type="entry name" value="Serine/threonine-protein kinase SIK2"/>
    <property type="match status" value="1"/>
</dbReference>
<evidence type="ECO:0000313" key="19">
    <source>
        <dbReference type="EMBL" id="PVD27761.1"/>
    </source>
</evidence>
<sequence>MVMMADTPSLQRPKGQSQSVRVGFYDIEKTIGKGNFAVVKLAKHRITKTEVAIKIIDKSQLDESNMKKIYREVTILKLLSHPHIVKLYQVMETKNMLYLVSEYAPNGEIFDYIARHGRMSEPDARRKFWQILSAVEYCHERHIVHRDLKAENLLLDGNMNIKIADFGFGNFFKADEQLATWCGSPPYAAPEVFEGKKYSGPQIDIWSLGVVLYVLVCGALPFDGPTLPELRDRVLSGRFRIPYFMSTECENLIRRMLVLDPMRRYTIEQIKQHRWMLMEGGAWKSCPSSPTVGTVGQNAKVGQFNEQILRIMQSLGIDQQKTMEALRSDAYDHYTAIYYLLLDRLRQHRSSFPSDTRIDARRRRPSTIAEQAMLHMLPSQAMGLPRPPLAGLKQGRLSRTLDNNSPPNPGAGPQATSPYPYGTLGAAESDMMPPPPTVLLCMTDMLPPPRAPAPQPTPGVITTSIDEGVEADIMDRESESNEAMAFSAGRFAALQRDPYGIGLLPEYRYTYFDGANLSGASQRQSLSGANSSSSLNTFALGSSLSPFASFDSSLEVDIATSNSGTLCGSATIPMSTYIKGPGLSSLGGVQGMTNIGHSPYLQVMGPGGCLATATASSNPVSATSMTRVTGLVPMPNGGGGRGEASAGEDVLQDRGQTRSPVNFREGRRASDGLVAQGIIAFRQRLRESMRACGMVELRQEHQQLQSLYSSGNLAESSEGEATPPPSSSPPQTMAHPQPHRKLSAPHHGHRQWSLDEQGGGGAVGRRRPLMKRMSLPSESFDIQPHKLLALKQSLYLEQQLDRAGTGAGSEEDVAAGAPSPQLHAPQAPPLPSCSTPPLPYEYTPCSKTLQQQLLSHRLQQKRQVFQKHGHPHQHAPHPHHQDSDLPPPLPLTSQLQQLQIDPNNLPKIDFTSSYPSAVPTQGSSLYSVSQALFGVYSVNSLQQSLGPSAGQHCSPGFLPSTLLPVPASAQQDTHLPALQLSTFTAPPEIPLATHDSCGYNTNDDSHSDGANLKIEDGLVENLASKESGDDSEQIKTVDNADVGLAGLSAPQCTWIDSRSSFSCNPSGHSAPFNSITTSSSRNTPSEIFSLQGTGISLHPLQGFDSGLGVVDSEGLASQPLEQSSFSNPGLPDHIGTQETAGKEAMKGSNLPEAPQRYSELFEEHMDVS</sequence>
<feature type="compositionally biased region" description="Pro residues" evidence="16">
    <location>
        <begin position="826"/>
        <end position="835"/>
    </location>
</feature>
<reference evidence="19 20" key="1">
    <citation type="submission" date="2018-04" db="EMBL/GenBank/DDBJ databases">
        <title>The genome of golden apple snail Pomacea canaliculata provides insight into stress tolerance and invasive adaptation.</title>
        <authorList>
            <person name="Liu C."/>
            <person name="Liu B."/>
            <person name="Ren Y."/>
            <person name="Zhang Y."/>
            <person name="Wang H."/>
            <person name="Li S."/>
            <person name="Jiang F."/>
            <person name="Yin L."/>
            <person name="Zhang G."/>
            <person name="Qian W."/>
            <person name="Fan W."/>
        </authorList>
    </citation>
    <scope>NUCLEOTIDE SEQUENCE [LARGE SCALE GENOMIC DNA]</scope>
    <source>
        <strain evidence="19">SZHN2017</strain>
        <tissue evidence="19">Muscle</tissue>
    </source>
</reference>
<feature type="compositionally biased region" description="Basic residues" evidence="16">
    <location>
        <begin position="862"/>
        <end position="878"/>
    </location>
</feature>
<dbReference type="InterPro" id="IPR034672">
    <property type="entry name" value="SIK"/>
</dbReference>
<evidence type="ECO:0000256" key="13">
    <source>
        <dbReference type="ARBA" id="ARBA00047899"/>
    </source>
</evidence>
<dbReference type="InterPro" id="IPR000719">
    <property type="entry name" value="Prot_kinase_dom"/>
</dbReference>
<proteinExistence type="predicted"/>
<evidence type="ECO:0000256" key="15">
    <source>
        <dbReference type="PROSITE-ProRule" id="PRU10141"/>
    </source>
</evidence>
<dbReference type="FunFam" id="3.30.200.20:FF:000003">
    <property type="entry name" value="Non-specific serine/threonine protein kinase"/>
    <property type="match status" value="1"/>
</dbReference>
<keyword evidence="8" id="KW-0479">Metal-binding</keyword>
<evidence type="ECO:0000256" key="14">
    <source>
        <dbReference type="ARBA" id="ARBA00048679"/>
    </source>
</evidence>
<protein>
    <recommendedName>
        <fullName evidence="3">non-specific serine/threonine protein kinase</fullName>
        <ecNumber evidence="3">2.7.11.1</ecNumber>
    </recommendedName>
</protein>
<dbReference type="InterPro" id="IPR011009">
    <property type="entry name" value="Kinase-like_dom_sf"/>
</dbReference>
<evidence type="ECO:0000256" key="16">
    <source>
        <dbReference type="SAM" id="MobiDB-lite"/>
    </source>
</evidence>
<dbReference type="SMART" id="SM00220">
    <property type="entry name" value="S_TKc"/>
    <property type="match status" value="1"/>
</dbReference>
<dbReference type="EC" id="2.7.11.1" evidence="3"/>
<evidence type="ECO:0000256" key="6">
    <source>
        <dbReference type="ARBA" id="ARBA00022553"/>
    </source>
</evidence>
<evidence type="ECO:0000313" key="20">
    <source>
        <dbReference type="Proteomes" id="UP000245119"/>
    </source>
</evidence>
<comment type="cofactor">
    <cofactor evidence="1">
        <name>Mg(2+)</name>
        <dbReference type="ChEBI" id="CHEBI:18420"/>
    </cofactor>
</comment>
<accession>A0A2T7P2W9</accession>
<dbReference type="PROSITE" id="PS00108">
    <property type="entry name" value="PROTEIN_KINASE_ST"/>
    <property type="match status" value="1"/>
</dbReference>
<feature type="region of interest" description="Disordered" evidence="16">
    <location>
        <begin position="638"/>
        <end position="665"/>
    </location>
</feature>
<comment type="catalytic activity">
    <reaction evidence="13">
        <text>L-threonyl-[protein] + ATP = O-phospho-L-threonyl-[protein] + ADP + H(+)</text>
        <dbReference type="Rhea" id="RHEA:46608"/>
        <dbReference type="Rhea" id="RHEA-COMP:11060"/>
        <dbReference type="Rhea" id="RHEA-COMP:11605"/>
        <dbReference type="ChEBI" id="CHEBI:15378"/>
        <dbReference type="ChEBI" id="CHEBI:30013"/>
        <dbReference type="ChEBI" id="CHEBI:30616"/>
        <dbReference type="ChEBI" id="CHEBI:61977"/>
        <dbReference type="ChEBI" id="CHEBI:456216"/>
        <dbReference type="EC" id="2.7.11.1"/>
    </reaction>
</comment>
<keyword evidence="7" id="KW-0808">Transferase</keyword>
<dbReference type="STRING" id="400727.A0A2T7P2W9"/>
<evidence type="ECO:0000256" key="3">
    <source>
        <dbReference type="ARBA" id="ARBA00012513"/>
    </source>
</evidence>
<dbReference type="GO" id="GO:0050321">
    <property type="term" value="F:tau-protein kinase activity"/>
    <property type="evidence" value="ECO:0007669"/>
    <property type="project" value="TreeGrafter"/>
</dbReference>
<dbReference type="PANTHER" id="PTHR24346">
    <property type="entry name" value="MAP/MICROTUBULE AFFINITY-REGULATING KINASE"/>
    <property type="match status" value="1"/>
</dbReference>
<gene>
    <name evidence="19" type="ORF">C0Q70_12933</name>
</gene>
<keyword evidence="4" id="KW-0963">Cytoplasm</keyword>
<evidence type="ECO:0000256" key="8">
    <source>
        <dbReference type="ARBA" id="ARBA00022723"/>
    </source>
</evidence>
<feature type="region of interest" description="Disordered" evidence="16">
    <location>
        <begin position="862"/>
        <end position="887"/>
    </location>
</feature>
<evidence type="ECO:0000256" key="9">
    <source>
        <dbReference type="ARBA" id="ARBA00022741"/>
    </source>
</evidence>
<dbReference type="CDD" id="cd14338">
    <property type="entry name" value="UBA_SIK"/>
    <property type="match status" value="1"/>
</dbReference>
<dbReference type="CDD" id="cd14071">
    <property type="entry name" value="STKc_SIK"/>
    <property type="match status" value="1"/>
</dbReference>
<feature type="region of interest" description="Disordered" evidence="16">
    <location>
        <begin position="397"/>
        <end position="426"/>
    </location>
</feature>
<dbReference type="GO" id="GO:0000226">
    <property type="term" value="P:microtubule cytoskeleton organization"/>
    <property type="evidence" value="ECO:0007669"/>
    <property type="project" value="TreeGrafter"/>
</dbReference>
<feature type="region of interest" description="Disordered" evidence="16">
    <location>
        <begin position="801"/>
        <end position="835"/>
    </location>
</feature>
<evidence type="ECO:0000256" key="12">
    <source>
        <dbReference type="ARBA" id="ARBA00022842"/>
    </source>
</evidence>
<feature type="binding site" evidence="15">
    <location>
        <position position="54"/>
    </location>
    <ligand>
        <name>ATP</name>
        <dbReference type="ChEBI" id="CHEBI:30616"/>
    </ligand>
</feature>
<dbReference type="GO" id="GO:0005524">
    <property type="term" value="F:ATP binding"/>
    <property type="evidence" value="ECO:0007669"/>
    <property type="project" value="UniProtKB-UniRule"/>
</dbReference>
<feature type="region of interest" description="Disordered" evidence="16">
    <location>
        <begin position="710"/>
        <end position="765"/>
    </location>
</feature>
<keyword evidence="10" id="KW-0418">Kinase</keyword>
<dbReference type="InterPro" id="IPR015940">
    <property type="entry name" value="UBA"/>
</dbReference>
<dbReference type="InterPro" id="IPR008271">
    <property type="entry name" value="Ser/Thr_kinase_AS"/>
</dbReference>
<dbReference type="PROSITE" id="PS00107">
    <property type="entry name" value="PROTEIN_KINASE_ATP"/>
    <property type="match status" value="1"/>
</dbReference>
<organism evidence="19 20">
    <name type="scientific">Pomacea canaliculata</name>
    <name type="common">Golden apple snail</name>
    <dbReference type="NCBI Taxonomy" id="400727"/>
    <lineage>
        <taxon>Eukaryota</taxon>
        <taxon>Metazoa</taxon>
        <taxon>Spiralia</taxon>
        <taxon>Lophotrochozoa</taxon>
        <taxon>Mollusca</taxon>
        <taxon>Gastropoda</taxon>
        <taxon>Caenogastropoda</taxon>
        <taxon>Architaenioglossa</taxon>
        <taxon>Ampullarioidea</taxon>
        <taxon>Ampullariidae</taxon>
        <taxon>Pomacea</taxon>
    </lineage>
</organism>
<evidence type="ECO:0000256" key="10">
    <source>
        <dbReference type="ARBA" id="ARBA00022777"/>
    </source>
</evidence>
<dbReference type="GO" id="GO:0005737">
    <property type="term" value="C:cytoplasm"/>
    <property type="evidence" value="ECO:0007669"/>
    <property type="project" value="UniProtKB-SubCell"/>
</dbReference>
<evidence type="ECO:0000256" key="7">
    <source>
        <dbReference type="ARBA" id="ARBA00022679"/>
    </source>
</evidence>
<evidence type="ECO:0000256" key="2">
    <source>
        <dbReference type="ARBA" id="ARBA00004496"/>
    </source>
</evidence>
<dbReference type="PROSITE" id="PS50011">
    <property type="entry name" value="PROTEIN_KINASE_DOM"/>
    <property type="match status" value="1"/>
</dbReference>
<comment type="caution">
    <text evidence="19">The sequence shown here is derived from an EMBL/GenBank/DDBJ whole genome shotgun (WGS) entry which is preliminary data.</text>
</comment>
<evidence type="ECO:0000259" key="18">
    <source>
        <dbReference type="PROSITE" id="PS50030"/>
    </source>
</evidence>
<keyword evidence="5" id="KW-0723">Serine/threonine-protein kinase</keyword>
<dbReference type="InterPro" id="IPR017441">
    <property type="entry name" value="Protein_kinase_ATP_BS"/>
</dbReference>
<dbReference type="Pfam" id="PF00069">
    <property type="entry name" value="Pkinase"/>
    <property type="match status" value="1"/>
</dbReference>
<evidence type="ECO:0000256" key="11">
    <source>
        <dbReference type="ARBA" id="ARBA00022840"/>
    </source>
</evidence>
<dbReference type="OrthoDB" id="193931at2759"/>
<dbReference type="Gene3D" id="1.10.510.10">
    <property type="entry name" value="Transferase(Phosphotransferase) domain 1"/>
    <property type="match status" value="1"/>
</dbReference>
<keyword evidence="9 15" id="KW-0547">Nucleotide-binding</keyword>
<dbReference type="PROSITE" id="PS50030">
    <property type="entry name" value="UBA"/>
    <property type="match status" value="1"/>
</dbReference>
<name>A0A2T7P2W9_POMCA</name>
<dbReference type="GO" id="GO:0046872">
    <property type="term" value="F:metal ion binding"/>
    <property type="evidence" value="ECO:0007669"/>
    <property type="project" value="UniProtKB-KW"/>
</dbReference>
<dbReference type="GO" id="GO:0035556">
    <property type="term" value="P:intracellular signal transduction"/>
    <property type="evidence" value="ECO:0007669"/>
    <property type="project" value="TreeGrafter"/>
</dbReference>
<dbReference type="InterPro" id="IPR057380">
    <property type="entry name" value="UBA_SIK1/2/3"/>
</dbReference>
<feature type="domain" description="Protein kinase" evidence="17">
    <location>
        <begin position="25"/>
        <end position="276"/>
    </location>
</feature>
<comment type="catalytic activity">
    <reaction evidence="14">
        <text>L-seryl-[protein] + ATP = O-phospho-L-seryl-[protein] + ADP + H(+)</text>
        <dbReference type="Rhea" id="RHEA:17989"/>
        <dbReference type="Rhea" id="RHEA-COMP:9863"/>
        <dbReference type="Rhea" id="RHEA-COMP:11604"/>
        <dbReference type="ChEBI" id="CHEBI:15378"/>
        <dbReference type="ChEBI" id="CHEBI:29999"/>
        <dbReference type="ChEBI" id="CHEBI:30616"/>
        <dbReference type="ChEBI" id="CHEBI:83421"/>
        <dbReference type="ChEBI" id="CHEBI:456216"/>
        <dbReference type="EC" id="2.7.11.1"/>
    </reaction>
</comment>
<evidence type="ECO:0000256" key="4">
    <source>
        <dbReference type="ARBA" id="ARBA00022490"/>
    </source>
</evidence>
<dbReference type="AlphaFoldDB" id="A0A2T7P2W9"/>
<keyword evidence="6" id="KW-0597">Phosphoprotein</keyword>
<dbReference type="SUPFAM" id="SSF56112">
    <property type="entry name" value="Protein kinase-like (PK-like)"/>
    <property type="match status" value="1"/>
</dbReference>
<evidence type="ECO:0000256" key="1">
    <source>
        <dbReference type="ARBA" id="ARBA00001946"/>
    </source>
</evidence>
<keyword evidence="12" id="KW-0460">Magnesium</keyword>
<keyword evidence="11 15" id="KW-0067">ATP-binding</keyword>
<dbReference type="EMBL" id="PZQS01000007">
    <property type="protein sequence ID" value="PVD27761.1"/>
    <property type="molecule type" value="Genomic_DNA"/>
</dbReference>
<dbReference type="Proteomes" id="UP000245119">
    <property type="component" value="Linkage Group LG7"/>
</dbReference>
<feature type="compositionally biased region" description="Basic residues" evidence="16">
    <location>
        <begin position="737"/>
        <end position="750"/>
    </location>
</feature>
<feature type="domain" description="UBA" evidence="18">
    <location>
        <begin position="303"/>
        <end position="343"/>
    </location>
</feature>